<organism evidence="5 6">
    <name type="scientific">Mucilaginibacter rigui</name>
    <dbReference type="NCBI Taxonomy" id="534635"/>
    <lineage>
        <taxon>Bacteria</taxon>
        <taxon>Pseudomonadati</taxon>
        <taxon>Bacteroidota</taxon>
        <taxon>Sphingobacteriia</taxon>
        <taxon>Sphingobacteriales</taxon>
        <taxon>Sphingobacteriaceae</taxon>
        <taxon>Mucilaginibacter</taxon>
    </lineage>
</organism>
<dbReference type="Pfam" id="PF17389">
    <property type="entry name" value="Bac_rhamnosid6H"/>
    <property type="match status" value="1"/>
</dbReference>
<dbReference type="InterPro" id="IPR008979">
    <property type="entry name" value="Galactose-bd-like_sf"/>
</dbReference>
<comment type="caution">
    <text evidence="5">The sequence shown here is derived from an EMBL/GenBank/DDBJ whole genome shotgun (WGS) entry which is preliminary data.</text>
</comment>
<dbReference type="Pfam" id="PF17390">
    <property type="entry name" value="Bac_rhamnosid_C"/>
    <property type="match status" value="1"/>
</dbReference>
<evidence type="ECO:0000313" key="5">
    <source>
        <dbReference type="EMBL" id="MBD1385637.1"/>
    </source>
</evidence>
<feature type="domain" description="Alpha-L-rhamnosidase six-hairpin glycosidase" evidence="3">
    <location>
        <begin position="384"/>
        <end position="708"/>
    </location>
</feature>
<dbReference type="RefSeq" id="WP_191175498.1">
    <property type="nucleotide sequence ID" value="NZ_JACWMW010000002.1"/>
</dbReference>
<dbReference type="InterPro" id="IPR012341">
    <property type="entry name" value="6hp_glycosidase-like_sf"/>
</dbReference>
<dbReference type="Proteomes" id="UP000618754">
    <property type="component" value="Unassembled WGS sequence"/>
</dbReference>
<name>A0ABR7X744_9SPHI</name>
<dbReference type="PANTHER" id="PTHR34987:SF2">
    <property type="entry name" value="B, PUTATIVE (AFU_ORTHOLOGUE AFUA_7G05040)-RELATED"/>
    <property type="match status" value="1"/>
</dbReference>
<dbReference type="InterPro" id="IPR013737">
    <property type="entry name" value="Bac_rhamnosid_N"/>
</dbReference>
<dbReference type="SUPFAM" id="SSF49785">
    <property type="entry name" value="Galactose-binding domain-like"/>
    <property type="match status" value="1"/>
</dbReference>
<proteinExistence type="predicted"/>
<evidence type="ECO:0000256" key="1">
    <source>
        <dbReference type="SAM" id="SignalP"/>
    </source>
</evidence>
<evidence type="ECO:0000259" key="3">
    <source>
        <dbReference type="Pfam" id="PF17389"/>
    </source>
</evidence>
<dbReference type="SUPFAM" id="SSF48208">
    <property type="entry name" value="Six-hairpin glycosidases"/>
    <property type="match status" value="1"/>
</dbReference>
<feature type="domain" description="Bacterial alpha-L-rhamnosidase N-terminal" evidence="2">
    <location>
        <begin position="65"/>
        <end position="210"/>
    </location>
</feature>
<feature type="domain" description="Alpha-L-rhamnosidase C-terminal" evidence="4">
    <location>
        <begin position="716"/>
        <end position="784"/>
    </location>
</feature>
<dbReference type="InterPro" id="IPR035396">
    <property type="entry name" value="Bac_rhamnosid6H"/>
</dbReference>
<protein>
    <submittedName>
        <fullName evidence="5">Alpha-L-rhamnosidase N-terminal domain-containing protein</fullName>
    </submittedName>
</protein>
<evidence type="ECO:0000259" key="4">
    <source>
        <dbReference type="Pfam" id="PF17390"/>
    </source>
</evidence>
<dbReference type="PANTHER" id="PTHR34987">
    <property type="entry name" value="C, PUTATIVE (AFU_ORTHOLOGUE AFUA_3G02880)-RELATED"/>
    <property type="match status" value="1"/>
</dbReference>
<dbReference type="InterPro" id="IPR035398">
    <property type="entry name" value="Bac_rhamnosid_C"/>
</dbReference>
<dbReference type="Gene3D" id="2.60.120.260">
    <property type="entry name" value="Galactose-binding domain-like"/>
    <property type="match status" value="1"/>
</dbReference>
<dbReference type="InterPro" id="IPR008928">
    <property type="entry name" value="6-hairpin_glycosidase_sf"/>
</dbReference>
<feature type="signal peptide" evidence="1">
    <location>
        <begin position="1"/>
        <end position="21"/>
    </location>
</feature>
<dbReference type="Gene3D" id="1.50.10.10">
    <property type="match status" value="1"/>
</dbReference>
<evidence type="ECO:0000259" key="2">
    <source>
        <dbReference type="Pfam" id="PF08531"/>
    </source>
</evidence>
<feature type="chain" id="PRO_5046703196" evidence="1">
    <location>
        <begin position="22"/>
        <end position="793"/>
    </location>
</feature>
<gene>
    <name evidence="5" type="ORF">IDJ75_10140</name>
</gene>
<accession>A0ABR7X744</accession>
<evidence type="ECO:0000313" key="6">
    <source>
        <dbReference type="Proteomes" id="UP000618754"/>
    </source>
</evidence>
<keyword evidence="1" id="KW-0732">Signal</keyword>
<dbReference type="EMBL" id="JACWMW010000002">
    <property type="protein sequence ID" value="MBD1385637.1"/>
    <property type="molecule type" value="Genomic_DNA"/>
</dbReference>
<dbReference type="Pfam" id="PF08531">
    <property type="entry name" value="Bac_rhamnosid_N"/>
    <property type="match status" value="1"/>
</dbReference>
<sequence>MRTFTRLAILLLCFIVSGSIAQNINPDLLSKQWKAQWVTVPNEPNNGYGVYHFRKSVTLPTKPAKFVIHVSADNRYKLYVNEKLVSMGPARGDTYYWNYETIDIAPYLEAGKNTVAALVWNDGDTRPEAQISERTAFILQGDTEKEEILNTNNTWKGTRNKAYAPLTGVGYSAYYVAGPGEMMDMHQNIKDWAANSFNDSQWLQTKKVDNGNPKGIANAFGWMLVPSSIPQMELKTQRLASLRITKGFTAPTGFPASKTTVTIAANTTASMLLDQSFLTNAYLTLNMSGGDKAGISFTYCESPMVNAGNTYRMVKPNRNDVDGYKFVGRKDSIIADGSANQSFTTLAFRTYRYILVNITTKDQPLTIDDIYGTYTGFPFKLNAKIQTGNPETQQIMDIGWRTARSCAVETYFDCPYYEQLQYIGDGRIQALISYYNTGDDRLARNALNLIDHSRIAEGITLSRHPSYSPQIISTFSLWYISMLHDYWMYRNDPKFVKDKLDGVRQVLAFFGKYQQANGSLKNLPYWTFVDWVDTKGWDFGQPPKDRDGNSAMLDMQLLCTYRQAAEMEAKLGMPAYAQMYTTKAAQLKLTIQKNYWDAAKGLYADTKEKATWSQHTNALAILSGVATGTTAAALSKKLENDTSLVKSTIYFKYYVHQAMVKGGLGDDYMSWLDIWRNNIKMGLTTWAEISDLEHNRSDCHAWGASPNIEFFRTVLGIDSYAPGFSKIKIEPHLGKMENVSGEMPHPNGTVAVNYAKTGAKWNISINLPIKTDGVLVWKGKSYYLKGGVNKLVI</sequence>
<dbReference type="Gene3D" id="2.60.420.10">
    <property type="entry name" value="Maltose phosphorylase, domain 3"/>
    <property type="match status" value="1"/>
</dbReference>
<reference evidence="5 6" key="1">
    <citation type="submission" date="2020-09" db="EMBL/GenBank/DDBJ databases">
        <title>Novel species of Mucilaginibacter isolated from a glacier on the Tibetan Plateau.</title>
        <authorList>
            <person name="Liu Q."/>
            <person name="Xin Y.-H."/>
        </authorList>
    </citation>
    <scope>NUCLEOTIDE SEQUENCE [LARGE SCALE GENOMIC DNA]</scope>
    <source>
        <strain evidence="5 6">CGMCC 1.13878</strain>
    </source>
</reference>
<keyword evidence="6" id="KW-1185">Reference proteome</keyword>